<name>A0A090TF96_9VIBR</name>
<sequence>MHFECTVVEYEPFERIAWRGKTGGVDMYHAWLITPCTQGCHIITESTQRGGLRWLTGMFVKKQVDTYHQHWLETLAAQKKS</sequence>
<dbReference type="EMBL" id="BBMT01000023">
    <property type="protein sequence ID" value="GAL37963.1"/>
    <property type="molecule type" value="Genomic_DNA"/>
</dbReference>
<keyword evidence="2" id="KW-1185">Reference proteome</keyword>
<comment type="caution">
    <text evidence="1">The sequence shown here is derived from an EMBL/GenBank/DDBJ whole genome shotgun (WGS) entry which is preliminary data.</text>
</comment>
<reference evidence="1 2" key="2">
    <citation type="submission" date="2014-09" db="EMBL/GenBank/DDBJ databases">
        <authorList>
            <consortium name="NBRP consortium"/>
            <person name="Sawabe T."/>
            <person name="Meirelles P."/>
            <person name="Nakanishi M."/>
            <person name="Sayaka M."/>
            <person name="Hattori M."/>
            <person name="Ohkuma M."/>
        </authorList>
    </citation>
    <scope>NUCLEOTIDE SEQUENCE [LARGE SCALE GENOMIC DNA]</scope>
    <source>
        <strain evidence="1 2">JCM 19240</strain>
    </source>
</reference>
<dbReference type="Gene3D" id="3.30.530.20">
    <property type="match status" value="1"/>
</dbReference>
<dbReference type="InterPro" id="IPR023393">
    <property type="entry name" value="START-like_dom_sf"/>
</dbReference>
<dbReference type="AlphaFoldDB" id="A0A090TF96"/>
<accession>A0A090TF96</accession>
<protein>
    <recommendedName>
        <fullName evidence="3">Polyketide cyclase / dehydrase and lipid transport</fullName>
    </recommendedName>
</protein>
<proteinExistence type="predicted"/>
<dbReference type="SUPFAM" id="SSF55961">
    <property type="entry name" value="Bet v1-like"/>
    <property type="match status" value="1"/>
</dbReference>
<evidence type="ECO:0000313" key="1">
    <source>
        <dbReference type="EMBL" id="GAL37963.1"/>
    </source>
</evidence>
<evidence type="ECO:0000313" key="2">
    <source>
        <dbReference type="Proteomes" id="UP000029224"/>
    </source>
</evidence>
<dbReference type="Proteomes" id="UP000029224">
    <property type="component" value="Unassembled WGS sequence"/>
</dbReference>
<gene>
    <name evidence="1" type="ORF">JCM19240_4530</name>
</gene>
<reference evidence="1 2" key="1">
    <citation type="submission" date="2014-09" db="EMBL/GenBank/DDBJ databases">
        <title>Vibrio maritimus JCM 19240. (C210) whole genome shotgun sequence.</title>
        <authorList>
            <person name="Sawabe T."/>
            <person name="Meirelles P."/>
            <person name="Nakanishi M."/>
            <person name="Sayaka M."/>
            <person name="Hattori M."/>
            <person name="Ohkuma M."/>
        </authorList>
    </citation>
    <scope>NUCLEOTIDE SEQUENCE [LARGE SCALE GENOMIC DNA]</scope>
    <source>
        <strain evidence="1 2">JCM 19240</strain>
    </source>
</reference>
<evidence type="ECO:0008006" key="3">
    <source>
        <dbReference type="Google" id="ProtNLM"/>
    </source>
</evidence>
<organism evidence="1 2">
    <name type="scientific">Vibrio maritimus</name>
    <dbReference type="NCBI Taxonomy" id="990268"/>
    <lineage>
        <taxon>Bacteria</taxon>
        <taxon>Pseudomonadati</taxon>
        <taxon>Pseudomonadota</taxon>
        <taxon>Gammaproteobacteria</taxon>
        <taxon>Vibrionales</taxon>
        <taxon>Vibrionaceae</taxon>
        <taxon>Vibrio</taxon>
    </lineage>
</organism>